<accession>A0ABN9GUS9</accession>
<organism evidence="1 2">
    <name type="scientific">Staurois parvus</name>
    <dbReference type="NCBI Taxonomy" id="386267"/>
    <lineage>
        <taxon>Eukaryota</taxon>
        <taxon>Metazoa</taxon>
        <taxon>Chordata</taxon>
        <taxon>Craniata</taxon>
        <taxon>Vertebrata</taxon>
        <taxon>Euteleostomi</taxon>
        <taxon>Amphibia</taxon>
        <taxon>Batrachia</taxon>
        <taxon>Anura</taxon>
        <taxon>Neobatrachia</taxon>
        <taxon>Ranoidea</taxon>
        <taxon>Ranidae</taxon>
        <taxon>Staurois</taxon>
    </lineage>
</organism>
<sequence length="58" mass="6861">MYLYIAPSIYIYILQLYQSLTLKGHTIKAPNQGRTDHFETRAMPKGPGCPWYLFHRLF</sequence>
<keyword evidence="2" id="KW-1185">Reference proteome</keyword>
<gene>
    <name evidence="1" type="ORF">SPARVUS_LOCUS14838814</name>
</gene>
<proteinExistence type="predicted"/>
<name>A0ABN9GUS9_9NEOB</name>
<dbReference type="EMBL" id="CATNWA010019425">
    <property type="protein sequence ID" value="CAI9613115.1"/>
    <property type="molecule type" value="Genomic_DNA"/>
</dbReference>
<reference evidence="1" key="1">
    <citation type="submission" date="2023-05" db="EMBL/GenBank/DDBJ databases">
        <authorList>
            <person name="Stuckert A."/>
        </authorList>
    </citation>
    <scope>NUCLEOTIDE SEQUENCE</scope>
</reference>
<evidence type="ECO:0000313" key="2">
    <source>
        <dbReference type="Proteomes" id="UP001162483"/>
    </source>
</evidence>
<comment type="caution">
    <text evidence="1">The sequence shown here is derived from an EMBL/GenBank/DDBJ whole genome shotgun (WGS) entry which is preliminary data.</text>
</comment>
<evidence type="ECO:0000313" key="1">
    <source>
        <dbReference type="EMBL" id="CAI9613115.1"/>
    </source>
</evidence>
<dbReference type="Proteomes" id="UP001162483">
    <property type="component" value="Unassembled WGS sequence"/>
</dbReference>
<protein>
    <submittedName>
        <fullName evidence="1">Uncharacterized protein</fullName>
    </submittedName>
</protein>